<feature type="transmembrane region" description="Helical" evidence="1">
    <location>
        <begin position="58"/>
        <end position="76"/>
    </location>
</feature>
<proteinExistence type="predicted"/>
<organism evidence="2 3">
    <name type="scientific">Tengunoibacter tsumagoiensis</name>
    <dbReference type="NCBI Taxonomy" id="2014871"/>
    <lineage>
        <taxon>Bacteria</taxon>
        <taxon>Bacillati</taxon>
        <taxon>Chloroflexota</taxon>
        <taxon>Ktedonobacteria</taxon>
        <taxon>Ktedonobacterales</taxon>
        <taxon>Dictyobacteraceae</taxon>
        <taxon>Tengunoibacter</taxon>
    </lineage>
</organism>
<gene>
    <name evidence="2" type="ORF">KTT_43460</name>
</gene>
<feature type="transmembrane region" description="Helical" evidence="1">
    <location>
        <begin position="31"/>
        <end position="52"/>
    </location>
</feature>
<dbReference type="AlphaFoldDB" id="A0A402A5R6"/>
<comment type="caution">
    <text evidence="2">The sequence shown here is derived from an EMBL/GenBank/DDBJ whole genome shotgun (WGS) entry which is preliminary data.</text>
</comment>
<accession>A0A402A5R6</accession>
<evidence type="ECO:0000256" key="1">
    <source>
        <dbReference type="SAM" id="Phobius"/>
    </source>
</evidence>
<dbReference type="RefSeq" id="WP_126582057.1">
    <property type="nucleotide sequence ID" value="NZ_BIFR01000002.1"/>
</dbReference>
<name>A0A402A5R6_9CHLR</name>
<dbReference type="Proteomes" id="UP000287352">
    <property type="component" value="Unassembled WGS sequence"/>
</dbReference>
<keyword evidence="1" id="KW-0812">Transmembrane</keyword>
<keyword evidence="1" id="KW-0472">Membrane</keyword>
<dbReference type="EMBL" id="BIFR01000002">
    <property type="protein sequence ID" value="GCE14487.1"/>
    <property type="molecule type" value="Genomic_DNA"/>
</dbReference>
<keyword evidence="1" id="KW-1133">Transmembrane helix</keyword>
<reference evidence="3" key="1">
    <citation type="submission" date="2018-12" db="EMBL/GenBank/DDBJ databases">
        <title>Tengunoibacter tsumagoiensis gen. nov., sp. nov., Dictyobacter kobayashii sp. nov., D. alpinus sp. nov., and D. joshuensis sp. nov. and description of Dictyobacteraceae fam. nov. within the order Ktedonobacterales isolated from Tengu-no-mugimeshi.</title>
        <authorList>
            <person name="Wang C.M."/>
            <person name="Zheng Y."/>
            <person name="Sakai Y."/>
            <person name="Toyoda A."/>
            <person name="Minakuchi Y."/>
            <person name="Abe K."/>
            <person name="Yokota A."/>
            <person name="Yabe S."/>
        </authorList>
    </citation>
    <scope>NUCLEOTIDE SEQUENCE [LARGE SCALE GENOMIC DNA]</scope>
    <source>
        <strain evidence="3">Uno3</strain>
    </source>
</reference>
<sequence length="101" mass="11334">MEKQSILISQANALQKARLETAILLPPPNRLIRPLIMGGLIELVTIVTLMLLSSSARFSVFSFVLGIIGILIPLLLTARSFWIMTKDEEHSLDMMQEQDKL</sequence>
<keyword evidence="3" id="KW-1185">Reference proteome</keyword>
<evidence type="ECO:0000313" key="3">
    <source>
        <dbReference type="Proteomes" id="UP000287352"/>
    </source>
</evidence>
<protein>
    <submittedName>
        <fullName evidence="2">Uncharacterized protein</fullName>
    </submittedName>
</protein>
<evidence type="ECO:0000313" key="2">
    <source>
        <dbReference type="EMBL" id="GCE14487.1"/>
    </source>
</evidence>